<dbReference type="PROSITE" id="PS50292">
    <property type="entry name" value="PEROXIDASE_3"/>
    <property type="match status" value="1"/>
</dbReference>
<dbReference type="GO" id="GO:0016705">
    <property type="term" value="F:oxidoreductase activity, acting on paired donors, with incorporation or reduction of molecular oxygen"/>
    <property type="evidence" value="ECO:0007669"/>
    <property type="project" value="InterPro"/>
</dbReference>
<dbReference type="GO" id="GO:0004601">
    <property type="term" value="F:peroxidase activity"/>
    <property type="evidence" value="ECO:0007669"/>
    <property type="project" value="UniProtKB-KW"/>
</dbReference>
<feature type="binding site" description="axial binding residue" evidence="6">
    <location>
        <position position="402"/>
    </location>
    <ligand>
        <name>heme b</name>
        <dbReference type="ChEBI" id="CHEBI:60344"/>
    </ligand>
    <ligandPart>
        <name>Fe</name>
        <dbReference type="ChEBI" id="CHEBI:18248"/>
    </ligandPart>
</feature>
<keyword evidence="5 6" id="KW-0408">Iron</keyword>
<keyword evidence="2 6" id="KW-0479">Metal-binding</keyword>
<dbReference type="GO" id="GO:0006631">
    <property type="term" value="P:fatty acid metabolic process"/>
    <property type="evidence" value="ECO:0007669"/>
    <property type="project" value="UniProtKB-ARBA"/>
</dbReference>
<protein>
    <submittedName>
        <fullName evidence="8">Heme peroxidase</fullName>
    </submittedName>
</protein>
<gene>
    <name evidence="8" type="ORF">K461DRAFT_223326</name>
</gene>
<evidence type="ECO:0000256" key="4">
    <source>
        <dbReference type="ARBA" id="ARBA00023002"/>
    </source>
</evidence>
<dbReference type="GO" id="GO:0004497">
    <property type="term" value="F:monooxygenase activity"/>
    <property type="evidence" value="ECO:0007669"/>
    <property type="project" value="InterPro"/>
</dbReference>
<dbReference type="OrthoDB" id="823504at2759"/>
<dbReference type="GO" id="GO:0051213">
    <property type="term" value="F:dioxygenase activity"/>
    <property type="evidence" value="ECO:0007669"/>
    <property type="project" value="UniProtKB-KW"/>
</dbReference>
<organism evidence="8 9">
    <name type="scientific">Myriangium duriaei CBS 260.36</name>
    <dbReference type="NCBI Taxonomy" id="1168546"/>
    <lineage>
        <taxon>Eukaryota</taxon>
        <taxon>Fungi</taxon>
        <taxon>Dikarya</taxon>
        <taxon>Ascomycota</taxon>
        <taxon>Pezizomycotina</taxon>
        <taxon>Dothideomycetes</taxon>
        <taxon>Dothideomycetidae</taxon>
        <taxon>Myriangiales</taxon>
        <taxon>Myriangiaceae</taxon>
        <taxon>Myriangium</taxon>
    </lineage>
</organism>
<keyword evidence="1 6" id="KW-0349">Heme</keyword>
<reference evidence="8" key="1">
    <citation type="journal article" date="2020" name="Stud. Mycol.">
        <title>101 Dothideomycetes genomes: a test case for predicting lifestyles and emergence of pathogens.</title>
        <authorList>
            <person name="Haridas S."/>
            <person name="Albert R."/>
            <person name="Binder M."/>
            <person name="Bloem J."/>
            <person name="Labutti K."/>
            <person name="Salamov A."/>
            <person name="Andreopoulos B."/>
            <person name="Baker S."/>
            <person name="Barry K."/>
            <person name="Bills G."/>
            <person name="Bluhm B."/>
            <person name="Cannon C."/>
            <person name="Castanera R."/>
            <person name="Culley D."/>
            <person name="Daum C."/>
            <person name="Ezra D."/>
            <person name="Gonzalez J."/>
            <person name="Henrissat B."/>
            <person name="Kuo A."/>
            <person name="Liang C."/>
            <person name="Lipzen A."/>
            <person name="Lutzoni F."/>
            <person name="Magnuson J."/>
            <person name="Mondo S."/>
            <person name="Nolan M."/>
            <person name="Ohm R."/>
            <person name="Pangilinan J."/>
            <person name="Park H.-J."/>
            <person name="Ramirez L."/>
            <person name="Alfaro M."/>
            <person name="Sun H."/>
            <person name="Tritt A."/>
            <person name="Yoshinaga Y."/>
            <person name="Zwiers L.-H."/>
            <person name="Turgeon B."/>
            <person name="Goodwin S."/>
            <person name="Spatafora J."/>
            <person name="Crous P."/>
            <person name="Grigoriev I."/>
        </authorList>
    </citation>
    <scope>NUCLEOTIDE SEQUENCE</scope>
    <source>
        <strain evidence="8">CBS 260.36</strain>
    </source>
</reference>
<proteinExistence type="predicted"/>
<feature type="compositionally biased region" description="Basic and acidic residues" evidence="7">
    <location>
        <begin position="50"/>
        <end position="62"/>
    </location>
</feature>
<keyword evidence="3" id="KW-0223">Dioxygenase</keyword>
<dbReference type="InterPro" id="IPR034812">
    <property type="entry name" value="Ppo-like_N"/>
</dbReference>
<dbReference type="GO" id="GO:0006979">
    <property type="term" value="P:response to oxidative stress"/>
    <property type="evidence" value="ECO:0007669"/>
    <property type="project" value="InterPro"/>
</dbReference>
<evidence type="ECO:0000313" key="8">
    <source>
        <dbReference type="EMBL" id="KAF2154127.1"/>
    </source>
</evidence>
<evidence type="ECO:0000256" key="1">
    <source>
        <dbReference type="ARBA" id="ARBA00022617"/>
    </source>
</evidence>
<dbReference type="AlphaFoldDB" id="A0A9P4J622"/>
<dbReference type="PANTHER" id="PTHR11903:SF37">
    <property type="entry name" value="PSI-PRODUCING OXYGENASE A"/>
    <property type="match status" value="1"/>
</dbReference>
<dbReference type="Proteomes" id="UP000799439">
    <property type="component" value="Unassembled WGS sequence"/>
</dbReference>
<name>A0A9P4J622_9PEZI</name>
<dbReference type="GO" id="GO:0020037">
    <property type="term" value="F:heme binding"/>
    <property type="evidence" value="ECO:0007669"/>
    <property type="project" value="InterPro"/>
</dbReference>
<accession>A0A9P4J622</accession>
<dbReference type="InterPro" id="IPR050783">
    <property type="entry name" value="Oxylipin_biosynth_metab"/>
</dbReference>
<dbReference type="CDD" id="cd09817">
    <property type="entry name" value="linoleate_diol_synthase_like"/>
    <property type="match status" value="1"/>
</dbReference>
<dbReference type="PRINTS" id="PR00457">
    <property type="entry name" value="ANPEROXIDASE"/>
</dbReference>
<dbReference type="Pfam" id="PF03098">
    <property type="entry name" value="An_peroxidase"/>
    <property type="match status" value="1"/>
</dbReference>
<evidence type="ECO:0000256" key="6">
    <source>
        <dbReference type="PIRSR" id="PIRSR619791-2"/>
    </source>
</evidence>
<feature type="region of interest" description="Disordered" evidence="7">
    <location>
        <begin position="45"/>
        <end position="65"/>
    </location>
</feature>
<sequence>MASNELELFDDEVRIEEEEAAANGFSFRAALLKRVTKLLSVESKPTRKALPKDDNKDKDSDSALRQPGLVPLAKGLADSFSRLGLRSVATLFKVQQASLFEDLINDRDYVMESLIQAVVKDSNGLVGQRGTEAFVKTLWEDLQHPPDNYLAGEFRFRTADGSNNSILHPQMGAAGQPYARTVKPTAGQSAVLPDPGVIFDCLLERHEPKEHPAKISSVLFYLATVIIHDLFRTDHRNFAYSKTSSYLDLAPLYGSSETELAAMRTGNDGKLHPDCFSETRLLMLPPGSGILLIMFNRFHNHVAEQLVAINENGRFDKPKTGSKEDSKEGWAKYDDEIFQTARLITCGLYVNIILIDYVRTILNLNRTESDWQLNPRIDIPDGPAMGVGNQVSAEFNLVYRWHSTVSVRDEQWSLDEFAKIFGKDRRPDEIPMTEFLGALGQIEAKLQKQQPYERQFGEFQRQPNGFYNDEQLVESITQSVDDCANAYGPRQVPAVLKAVEVLGMKQARSWNLATLNEFRKHFSLKPHEKWEDITTNKEVALHLKNLYKDVDNVELYPGLVVEDAKDPWVPGSGLCPPYTVSRAVLSDAVALVRGDRFYTTSYHPRILTNWGFAEADYDKKVDCGCVLYKLFQRAFPNHFDPDSIYSHYSFTQAKAVRDDVLRDGLVRKAHLYNTDEVDLKGSPAPIVATSYEVLHQVLTNPESYTVDLSIPARLLCPEKRNKPAFSNAISSYLKSGPSTHNKSLSSALLPALCSEFERDLQKHIKAKSYKLIKFNEVDIIQEVINKASARLAITLFDIPSGDSVDDACTESEIRDIFNIVAGTWSNFDRTYLTRSRQKASPIARKLSDIMLPQLDEIRSKLNRNGDYRNSTKDDPIKSQKLDILAGMFVAGLDKEQAFVATIVLASSFATSIAQHFSNLLDRLLVSDLTHLAAIRAFANDKSAKADAGFSSYARELARLSSETVSLRTISQATTLSDSTQLIPGQRILLSARTINQDATAFPSPDVLDFNRDAETYIPLDLTVGVADQVWQDMQLAALRSMLKVICGLPGLRPADVWNGTSGKAGVKKIPVRIRAVENGGEKEEQGTVQVAYLTEKWDGLAAFPTSKF</sequence>
<comment type="caution">
    <text evidence="8">The sequence shown here is derived from an EMBL/GenBank/DDBJ whole genome shotgun (WGS) entry which is preliminary data.</text>
</comment>
<dbReference type="InterPro" id="IPR037120">
    <property type="entry name" value="Haem_peroxidase_sf_animal"/>
</dbReference>
<evidence type="ECO:0000256" key="5">
    <source>
        <dbReference type="ARBA" id="ARBA00023004"/>
    </source>
</evidence>
<evidence type="ECO:0000256" key="7">
    <source>
        <dbReference type="SAM" id="MobiDB-lite"/>
    </source>
</evidence>
<dbReference type="InterPro" id="IPR036396">
    <property type="entry name" value="Cyt_P450_sf"/>
</dbReference>
<keyword evidence="9" id="KW-1185">Reference proteome</keyword>
<keyword evidence="8" id="KW-0575">Peroxidase</keyword>
<evidence type="ECO:0000256" key="2">
    <source>
        <dbReference type="ARBA" id="ARBA00022723"/>
    </source>
</evidence>
<dbReference type="InterPro" id="IPR010255">
    <property type="entry name" value="Haem_peroxidase_sf"/>
</dbReference>
<dbReference type="Gene3D" id="1.10.640.10">
    <property type="entry name" value="Haem peroxidase domain superfamily, animal type"/>
    <property type="match status" value="1"/>
</dbReference>
<dbReference type="InterPro" id="IPR019791">
    <property type="entry name" value="Haem_peroxidase_animal"/>
</dbReference>
<keyword evidence="4" id="KW-0560">Oxidoreductase</keyword>
<dbReference type="EMBL" id="ML996084">
    <property type="protein sequence ID" value="KAF2154127.1"/>
    <property type="molecule type" value="Genomic_DNA"/>
</dbReference>
<dbReference type="SUPFAM" id="SSF48113">
    <property type="entry name" value="Heme-dependent peroxidases"/>
    <property type="match status" value="1"/>
</dbReference>
<evidence type="ECO:0000313" key="9">
    <source>
        <dbReference type="Proteomes" id="UP000799439"/>
    </source>
</evidence>
<dbReference type="PANTHER" id="PTHR11903">
    <property type="entry name" value="PROSTAGLANDIN G/H SYNTHASE"/>
    <property type="match status" value="1"/>
</dbReference>
<evidence type="ECO:0000256" key="3">
    <source>
        <dbReference type="ARBA" id="ARBA00022964"/>
    </source>
</evidence>
<dbReference type="GO" id="GO:0005506">
    <property type="term" value="F:iron ion binding"/>
    <property type="evidence" value="ECO:0007669"/>
    <property type="project" value="InterPro"/>
</dbReference>
<dbReference type="SUPFAM" id="SSF48264">
    <property type="entry name" value="Cytochrome P450"/>
    <property type="match status" value="1"/>
</dbReference>
<dbReference type="Gene3D" id="1.10.630.10">
    <property type="entry name" value="Cytochrome P450"/>
    <property type="match status" value="1"/>
</dbReference>